<feature type="non-terminal residue" evidence="2">
    <location>
        <position position="1"/>
    </location>
</feature>
<dbReference type="Pfam" id="PF16064">
    <property type="entry name" value="DUF4806"/>
    <property type="match status" value="1"/>
</dbReference>
<organism evidence="2 3">
    <name type="scientific">Aphis craccivora</name>
    <name type="common">Cowpea aphid</name>
    <dbReference type="NCBI Taxonomy" id="307492"/>
    <lineage>
        <taxon>Eukaryota</taxon>
        <taxon>Metazoa</taxon>
        <taxon>Ecdysozoa</taxon>
        <taxon>Arthropoda</taxon>
        <taxon>Hexapoda</taxon>
        <taxon>Insecta</taxon>
        <taxon>Pterygota</taxon>
        <taxon>Neoptera</taxon>
        <taxon>Paraneoptera</taxon>
        <taxon>Hemiptera</taxon>
        <taxon>Sternorrhyncha</taxon>
        <taxon>Aphidomorpha</taxon>
        <taxon>Aphidoidea</taxon>
        <taxon>Aphididae</taxon>
        <taxon>Aphidini</taxon>
        <taxon>Aphis</taxon>
        <taxon>Aphis</taxon>
    </lineage>
</organism>
<sequence>SQNLFDIDSSSIDAEFSHTVTQIGNDATLQQLVNCTNSYFTRMDKKLDVIISYLKNNSSGVKVPKLDTQFLNLFPMNNESELYDVEEKIKTEEYNDKFVSLVTSIGGTSQKNFIKRVLSKLFTNKLSSTCSWTGFKNNCRLDHLELMKIVKKISCDNYHSDENSFELLVKDWFRHGAQRTKRDALSTLGRYLMFCIQFVIPRKKQKTIENMSLRHFRRHINEKLNQNITSTMEEVNPTKEVCLQALSTNPLLPNIETHNIEIPVGLSCKNMMNFNYTSQLELPPLTNNSVNLEENNNNNIQCDNVSNFENKIQKWVLQYNVSRNCVNDLLGILRSEGFELPKDVRTLMKTPKKHDVIDLDPGKYIHFGLEKMLIHLLTYFQNNISNLVEINIDFNIDGLPLAKSSKQQFWPILCSVLNLPKISDSVFAVGIYYDTHCKPSSIEEFLNPFINELLNLLNSGITVSNNKTYKIKINQIICDAPAKAFLLNVKGHNSRFGCNTCCEEGSYLENRMAFTGVHSSLRTDTSFRIKSDDEYHKGVSPLERLPIDIIQTVCLDYMHVVCLGVMKRLLKFWVLGSQQVRMLKTNLDICNSELIKLREYFPSEFSRLPRSLNDILFWKATEFRMFLLYTGPIILKGRIKKNVYQHFMKLHCAIKILVTPNICIEYNNVAQKLIIEFVNEYADYYGQHFMTYNVHSLIHLSYYVQIHGCLDNFSAFKFENYLGQLKKSIKHSRYPLQEAANRIIENMNIMYNVNNKTSSQISYIL</sequence>
<dbReference type="PANTHER" id="PTHR33053:SF24">
    <property type="entry name" value="TRANSPOSASE DOMAIN-CONTAINING PROTEIN"/>
    <property type="match status" value="1"/>
</dbReference>
<feature type="domain" description="DUF4806" evidence="1">
    <location>
        <begin position="74"/>
        <end position="158"/>
    </location>
</feature>
<dbReference type="InterPro" id="IPR032071">
    <property type="entry name" value="DUF4806"/>
</dbReference>
<name>A0A6G0VT05_APHCR</name>
<reference evidence="2 3" key="1">
    <citation type="submission" date="2019-08" db="EMBL/GenBank/DDBJ databases">
        <title>Whole genome of Aphis craccivora.</title>
        <authorList>
            <person name="Voronova N.V."/>
            <person name="Shulinski R.S."/>
            <person name="Bandarenka Y.V."/>
            <person name="Zhorov D.G."/>
            <person name="Warner D."/>
        </authorList>
    </citation>
    <scope>NUCLEOTIDE SEQUENCE [LARGE SCALE GENOMIC DNA]</scope>
    <source>
        <strain evidence="2">180601</strain>
        <tissue evidence="2">Whole Body</tissue>
    </source>
</reference>
<proteinExistence type="predicted"/>
<dbReference type="EMBL" id="VUJU01013233">
    <property type="protein sequence ID" value="KAF0705472.1"/>
    <property type="molecule type" value="Genomic_DNA"/>
</dbReference>
<evidence type="ECO:0000313" key="3">
    <source>
        <dbReference type="Proteomes" id="UP000478052"/>
    </source>
</evidence>
<accession>A0A6G0VT05</accession>
<evidence type="ECO:0000313" key="2">
    <source>
        <dbReference type="EMBL" id="KAF0705472.1"/>
    </source>
</evidence>
<dbReference type="AlphaFoldDB" id="A0A6G0VT05"/>
<feature type="non-terminal residue" evidence="2">
    <location>
        <position position="765"/>
    </location>
</feature>
<keyword evidence="3" id="KW-1185">Reference proteome</keyword>
<gene>
    <name evidence="2" type="ORF">FWK35_00032847</name>
</gene>
<dbReference type="OrthoDB" id="6611890at2759"/>
<dbReference type="Proteomes" id="UP000478052">
    <property type="component" value="Unassembled WGS sequence"/>
</dbReference>
<protein>
    <recommendedName>
        <fullName evidence="1">DUF4806 domain-containing protein</fullName>
    </recommendedName>
</protein>
<comment type="caution">
    <text evidence="2">The sequence shown here is derived from an EMBL/GenBank/DDBJ whole genome shotgun (WGS) entry which is preliminary data.</text>
</comment>
<dbReference type="PANTHER" id="PTHR33053">
    <property type="entry name" value="PROTEIN, PUTATIVE-RELATED"/>
    <property type="match status" value="1"/>
</dbReference>
<evidence type="ECO:0000259" key="1">
    <source>
        <dbReference type="Pfam" id="PF16064"/>
    </source>
</evidence>